<dbReference type="SUPFAM" id="SSF69754">
    <property type="entry name" value="Ribosome binding protein Y (YfiA homologue)"/>
    <property type="match status" value="1"/>
</dbReference>
<gene>
    <name evidence="1" type="ORF">Poly59_21950</name>
</gene>
<protein>
    <recommendedName>
        <fullName evidence="3">Sigma 54 modulation protein / S30EA ribosomal protein</fullName>
    </recommendedName>
</protein>
<keyword evidence="2" id="KW-1185">Reference proteome</keyword>
<organism evidence="1 2">
    <name type="scientific">Rubripirellula reticaptiva</name>
    <dbReference type="NCBI Taxonomy" id="2528013"/>
    <lineage>
        <taxon>Bacteria</taxon>
        <taxon>Pseudomonadati</taxon>
        <taxon>Planctomycetota</taxon>
        <taxon>Planctomycetia</taxon>
        <taxon>Pirellulales</taxon>
        <taxon>Pirellulaceae</taxon>
        <taxon>Rubripirellula</taxon>
    </lineage>
</organism>
<dbReference type="InterPro" id="IPR036567">
    <property type="entry name" value="RHF-like"/>
</dbReference>
<evidence type="ECO:0000313" key="1">
    <source>
        <dbReference type="EMBL" id="TWU55892.1"/>
    </source>
</evidence>
<sequence length="118" mass="13176">MSINITDRSNLLDTEARQLAQRRLLFALSRFDSRIKQIDLVVEDENGPRGGIDKSCRISVSLDHASDVVVSGKDSDVCRCISRAAERAGRAVARTIEKSNDFARLRRTFIDPKAITQT</sequence>
<dbReference type="EMBL" id="SJPX01000002">
    <property type="protein sequence ID" value="TWU55892.1"/>
    <property type="molecule type" value="Genomic_DNA"/>
</dbReference>
<evidence type="ECO:0008006" key="3">
    <source>
        <dbReference type="Google" id="ProtNLM"/>
    </source>
</evidence>
<dbReference type="Proteomes" id="UP000317977">
    <property type="component" value="Unassembled WGS sequence"/>
</dbReference>
<dbReference type="Gene3D" id="3.30.160.100">
    <property type="entry name" value="Ribosome hibernation promotion factor-like"/>
    <property type="match status" value="1"/>
</dbReference>
<accession>A0A5C6F460</accession>
<comment type="caution">
    <text evidence="1">The sequence shown here is derived from an EMBL/GenBank/DDBJ whole genome shotgun (WGS) entry which is preliminary data.</text>
</comment>
<proteinExistence type="predicted"/>
<dbReference type="RefSeq" id="WP_186776152.1">
    <property type="nucleotide sequence ID" value="NZ_SJPX01000002.1"/>
</dbReference>
<name>A0A5C6F460_9BACT</name>
<reference evidence="1 2" key="1">
    <citation type="submission" date="2019-02" db="EMBL/GenBank/DDBJ databases">
        <title>Deep-cultivation of Planctomycetes and their phenomic and genomic characterization uncovers novel biology.</title>
        <authorList>
            <person name="Wiegand S."/>
            <person name="Jogler M."/>
            <person name="Boedeker C."/>
            <person name="Pinto D."/>
            <person name="Vollmers J."/>
            <person name="Rivas-Marin E."/>
            <person name="Kohn T."/>
            <person name="Peeters S.H."/>
            <person name="Heuer A."/>
            <person name="Rast P."/>
            <person name="Oberbeckmann S."/>
            <person name="Bunk B."/>
            <person name="Jeske O."/>
            <person name="Meyerdierks A."/>
            <person name="Storesund J.E."/>
            <person name="Kallscheuer N."/>
            <person name="Luecker S."/>
            <person name="Lage O.M."/>
            <person name="Pohl T."/>
            <person name="Merkel B.J."/>
            <person name="Hornburger P."/>
            <person name="Mueller R.-W."/>
            <person name="Bruemmer F."/>
            <person name="Labrenz M."/>
            <person name="Spormann A.M."/>
            <person name="Op Den Camp H."/>
            <person name="Overmann J."/>
            <person name="Amann R."/>
            <person name="Jetten M.S.M."/>
            <person name="Mascher T."/>
            <person name="Medema M.H."/>
            <person name="Devos D.P."/>
            <person name="Kaster A.-K."/>
            <person name="Ovreas L."/>
            <person name="Rohde M."/>
            <person name="Galperin M.Y."/>
            <person name="Jogler C."/>
        </authorList>
    </citation>
    <scope>NUCLEOTIDE SEQUENCE [LARGE SCALE GENOMIC DNA]</scope>
    <source>
        <strain evidence="1 2">Poly59</strain>
    </source>
</reference>
<evidence type="ECO:0000313" key="2">
    <source>
        <dbReference type="Proteomes" id="UP000317977"/>
    </source>
</evidence>
<dbReference type="AlphaFoldDB" id="A0A5C6F460"/>